<dbReference type="OrthoDB" id="274622at2759"/>
<feature type="region of interest" description="Disordered" evidence="4">
    <location>
        <begin position="161"/>
        <end position="180"/>
    </location>
</feature>
<accession>A0A448Z8K8</accession>
<dbReference type="SUPFAM" id="SSF52161">
    <property type="entry name" value="Ribosomal protein L13"/>
    <property type="match status" value="1"/>
</dbReference>
<evidence type="ECO:0008006" key="7">
    <source>
        <dbReference type="Google" id="ProtNLM"/>
    </source>
</evidence>
<dbReference type="InterPro" id="IPR036899">
    <property type="entry name" value="Ribosomal_uL13_sf"/>
</dbReference>
<organism evidence="5 6">
    <name type="scientific">Pseudo-nitzschia multistriata</name>
    <dbReference type="NCBI Taxonomy" id="183589"/>
    <lineage>
        <taxon>Eukaryota</taxon>
        <taxon>Sar</taxon>
        <taxon>Stramenopiles</taxon>
        <taxon>Ochrophyta</taxon>
        <taxon>Bacillariophyta</taxon>
        <taxon>Bacillariophyceae</taxon>
        <taxon>Bacillariophycidae</taxon>
        <taxon>Bacillariales</taxon>
        <taxon>Bacillariaceae</taxon>
        <taxon>Pseudo-nitzschia</taxon>
    </lineage>
</organism>
<evidence type="ECO:0000313" key="6">
    <source>
        <dbReference type="Proteomes" id="UP000291116"/>
    </source>
</evidence>
<evidence type="ECO:0000256" key="3">
    <source>
        <dbReference type="ARBA" id="ARBA00023274"/>
    </source>
</evidence>
<evidence type="ECO:0000256" key="4">
    <source>
        <dbReference type="SAM" id="MobiDB-lite"/>
    </source>
</evidence>
<reference evidence="5 6" key="1">
    <citation type="submission" date="2019-01" db="EMBL/GenBank/DDBJ databases">
        <authorList>
            <person name="Ferrante I. M."/>
        </authorList>
    </citation>
    <scope>NUCLEOTIDE SEQUENCE [LARGE SCALE GENOMIC DNA]</scope>
    <source>
        <strain evidence="5 6">B856</strain>
    </source>
</reference>
<dbReference type="AlphaFoldDB" id="A0A448Z8K8"/>
<dbReference type="EMBL" id="CAACVS010000164">
    <property type="protein sequence ID" value="VEU38328.1"/>
    <property type="molecule type" value="Genomic_DNA"/>
</dbReference>
<gene>
    <name evidence="5" type="ORF">PSNMU_V1.4_AUG-EV-PASAV3_0051490</name>
</gene>
<dbReference type="Gene3D" id="3.90.1180.10">
    <property type="entry name" value="Ribosomal protein L13"/>
    <property type="match status" value="1"/>
</dbReference>
<dbReference type="GO" id="GO:0003735">
    <property type="term" value="F:structural constituent of ribosome"/>
    <property type="evidence" value="ECO:0007669"/>
    <property type="project" value="InterPro"/>
</dbReference>
<dbReference type="Pfam" id="PF00572">
    <property type="entry name" value="Ribosomal_L13"/>
    <property type="match status" value="1"/>
</dbReference>
<dbReference type="PANTHER" id="PTHR11545">
    <property type="entry name" value="RIBOSOMAL PROTEIN L13"/>
    <property type="match status" value="1"/>
</dbReference>
<proteinExistence type="inferred from homology"/>
<dbReference type="Proteomes" id="UP000291116">
    <property type="component" value="Unassembled WGS sequence"/>
</dbReference>
<dbReference type="InterPro" id="IPR005822">
    <property type="entry name" value="Ribosomal_uL13"/>
</dbReference>
<dbReference type="PANTHER" id="PTHR11545:SF41">
    <property type="entry name" value="50S RIBOSOMAL PROTEIN L13, CHLOROPLASTIC"/>
    <property type="match status" value="1"/>
</dbReference>
<feature type="region of interest" description="Disordered" evidence="4">
    <location>
        <begin position="122"/>
        <end position="154"/>
    </location>
</feature>
<keyword evidence="2" id="KW-0689">Ribosomal protein</keyword>
<evidence type="ECO:0000256" key="1">
    <source>
        <dbReference type="ARBA" id="ARBA00006227"/>
    </source>
</evidence>
<keyword evidence="3" id="KW-0687">Ribonucleoprotein</keyword>
<keyword evidence="6" id="KW-1185">Reference proteome</keyword>
<evidence type="ECO:0000256" key="2">
    <source>
        <dbReference type="ARBA" id="ARBA00022980"/>
    </source>
</evidence>
<comment type="similarity">
    <text evidence="1">Belongs to the universal ribosomal protein uL13 family.</text>
</comment>
<evidence type="ECO:0000313" key="5">
    <source>
        <dbReference type="EMBL" id="VEU38328.1"/>
    </source>
</evidence>
<name>A0A448Z8K8_9STRA</name>
<dbReference type="NCBIfam" id="TIGR01066">
    <property type="entry name" value="rplM_bact"/>
    <property type="match status" value="1"/>
</dbReference>
<dbReference type="InterPro" id="IPR005823">
    <property type="entry name" value="Ribosomal_uL13_bac-type"/>
</dbReference>
<dbReference type="GO" id="GO:0006412">
    <property type="term" value="P:translation"/>
    <property type="evidence" value="ECO:0007669"/>
    <property type="project" value="InterPro"/>
</dbReference>
<dbReference type="GO" id="GO:0003729">
    <property type="term" value="F:mRNA binding"/>
    <property type="evidence" value="ECO:0007669"/>
    <property type="project" value="TreeGrafter"/>
</dbReference>
<protein>
    <recommendedName>
        <fullName evidence="7">50S ribosomal protein L13</fullName>
    </recommendedName>
</protein>
<dbReference type="CDD" id="cd00392">
    <property type="entry name" value="Ribosomal_L13"/>
    <property type="match status" value="1"/>
</dbReference>
<dbReference type="GO" id="GO:0017148">
    <property type="term" value="P:negative regulation of translation"/>
    <property type="evidence" value="ECO:0007669"/>
    <property type="project" value="TreeGrafter"/>
</dbReference>
<dbReference type="HAMAP" id="MF_01366">
    <property type="entry name" value="Ribosomal_uL13"/>
    <property type="match status" value="1"/>
</dbReference>
<dbReference type="GO" id="GO:0005762">
    <property type="term" value="C:mitochondrial large ribosomal subunit"/>
    <property type="evidence" value="ECO:0007669"/>
    <property type="project" value="TreeGrafter"/>
</dbReference>
<sequence>MSFPGQSLQRAWHLVDAKNQTVGRLAGQISQILKGKHKPTFRPNKDMGDHVVVINAEKVQFSGKKWNDKLYRWHSGYPGGLKERSARDMMARKPEEILKKAVLGMLKRNNLRHQSIEPRLRIYSGPDHPHTAQLPPGTTTPLPAHPRSKSGDFHFGLREYNSQRTIGTVRSGSDTTTKGT</sequence>